<evidence type="ECO:0000256" key="7">
    <source>
        <dbReference type="ARBA" id="ARBA00022695"/>
    </source>
</evidence>
<dbReference type="Gene3D" id="3.90.870.10">
    <property type="entry name" value="DHBP synthase"/>
    <property type="match status" value="1"/>
</dbReference>
<comment type="caution">
    <text evidence="13">The sequence shown here is derived from an EMBL/GenBank/DDBJ whole genome shotgun (WGS) entry which is preliminary data.</text>
</comment>
<evidence type="ECO:0000256" key="1">
    <source>
        <dbReference type="ARBA" id="ARBA00004496"/>
    </source>
</evidence>
<dbReference type="SUPFAM" id="SSF55821">
    <property type="entry name" value="YrdC/RibB"/>
    <property type="match status" value="1"/>
</dbReference>
<keyword evidence="9" id="KW-0067">ATP-binding</keyword>
<keyword evidence="6" id="KW-0819">tRNA processing</keyword>
<dbReference type="InterPro" id="IPR050156">
    <property type="entry name" value="TC-AMP_synthase_SUA5"/>
</dbReference>
<dbReference type="GO" id="GO:0003725">
    <property type="term" value="F:double-stranded RNA binding"/>
    <property type="evidence" value="ECO:0007669"/>
    <property type="project" value="InterPro"/>
</dbReference>
<evidence type="ECO:0000313" key="16">
    <source>
        <dbReference type="Proteomes" id="UP000249343"/>
    </source>
</evidence>
<evidence type="ECO:0000256" key="8">
    <source>
        <dbReference type="ARBA" id="ARBA00022741"/>
    </source>
</evidence>
<keyword evidence="7" id="KW-0548">Nucleotidyltransferase</keyword>
<dbReference type="GO" id="GO:0008033">
    <property type="term" value="P:tRNA processing"/>
    <property type="evidence" value="ECO:0007669"/>
    <property type="project" value="UniProtKB-KW"/>
</dbReference>
<dbReference type="EMBL" id="LTBM01000001">
    <property type="protein sequence ID" value="KXT29406.1"/>
    <property type="molecule type" value="Genomic_DNA"/>
</dbReference>
<dbReference type="GO" id="GO:0005737">
    <property type="term" value="C:cytoplasm"/>
    <property type="evidence" value="ECO:0007669"/>
    <property type="project" value="UniProtKB-SubCell"/>
</dbReference>
<dbReference type="EMBL" id="JHUK01000001">
    <property type="protein sequence ID" value="RAM57989.1"/>
    <property type="molecule type" value="Genomic_DNA"/>
</dbReference>
<dbReference type="OrthoDB" id="397661at2"/>
<dbReference type="InterPro" id="IPR006070">
    <property type="entry name" value="Sua5-like_dom"/>
</dbReference>
<sequence>MKVNQKKIIIFPTDTVYGIGVRIDDKYNLKKIYQIKKRDFNKPISILFFSLQQIEKIVFLDNEIKKKIHYFWPGSVTLIVHVRLSCDLYKKEKKIGIRMPNHPLALKILKKEGPLRTTSINQSGEPPLNNYQEIKKKYQNKVDYIYYDNNKNHVSSGISSTVIDTTTFYWNIIRKGEKKNIIILKNIFSKYFFNKKHF</sequence>
<dbReference type="Proteomes" id="UP000249343">
    <property type="component" value="Unassembled WGS sequence"/>
</dbReference>
<evidence type="ECO:0000256" key="6">
    <source>
        <dbReference type="ARBA" id="ARBA00022694"/>
    </source>
</evidence>
<name>A0A139JR99_9MOLU</name>
<evidence type="ECO:0000256" key="3">
    <source>
        <dbReference type="ARBA" id="ARBA00012584"/>
    </source>
</evidence>
<dbReference type="InterPro" id="IPR017945">
    <property type="entry name" value="DHBP_synth_RibB-like_a/b_dom"/>
</dbReference>
<evidence type="ECO:0000313" key="13">
    <source>
        <dbReference type="EMBL" id="KXT29406.1"/>
    </source>
</evidence>
<dbReference type="PANTHER" id="PTHR17490:SF16">
    <property type="entry name" value="THREONYLCARBAMOYL-AMP SYNTHASE"/>
    <property type="match status" value="1"/>
</dbReference>
<evidence type="ECO:0000256" key="10">
    <source>
        <dbReference type="ARBA" id="ARBA00029774"/>
    </source>
</evidence>
<dbReference type="Proteomes" id="UP000070069">
    <property type="component" value="Unassembled WGS sequence"/>
</dbReference>
<dbReference type="AlphaFoldDB" id="A0A139JR99"/>
<organism evidence="13 15">
    <name type="scientific">Candidatus Phytoplasma oryzae</name>
    <dbReference type="NCBI Taxonomy" id="203274"/>
    <lineage>
        <taxon>Bacteria</taxon>
        <taxon>Bacillati</taxon>
        <taxon>Mycoplasmatota</taxon>
        <taxon>Mollicutes</taxon>
        <taxon>Acholeplasmatales</taxon>
        <taxon>Acholeplasmataceae</taxon>
        <taxon>Candidatus Phytoplasma</taxon>
        <taxon>16SrXI (Rice yellow dwarf group)</taxon>
    </lineage>
</organism>
<protein>
    <recommendedName>
        <fullName evidence="10">L-threonylcarbamoyladenylate synthase</fullName>
        <ecNumber evidence="3">2.7.7.87</ecNumber>
    </recommendedName>
    <alternativeName>
        <fullName evidence="10">L-threonylcarbamoyladenylate synthase</fullName>
    </alternativeName>
</protein>
<comment type="subcellular location">
    <subcellularLocation>
        <location evidence="1">Cytoplasm</location>
    </subcellularLocation>
</comment>
<dbReference type="Pfam" id="PF01300">
    <property type="entry name" value="Sua5_yciO_yrdC"/>
    <property type="match status" value="1"/>
</dbReference>
<comment type="catalytic activity">
    <reaction evidence="11">
        <text>L-threonine + hydrogencarbonate + ATP = L-threonylcarbamoyladenylate + diphosphate + H2O</text>
        <dbReference type="Rhea" id="RHEA:36407"/>
        <dbReference type="ChEBI" id="CHEBI:15377"/>
        <dbReference type="ChEBI" id="CHEBI:17544"/>
        <dbReference type="ChEBI" id="CHEBI:30616"/>
        <dbReference type="ChEBI" id="CHEBI:33019"/>
        <dbReference type="ChEBI" id="CHEBI:57926"/>
        <dbReference type="ChEBI" id="CHEBI:73682"/>
        <dbReference type="EC" id="2.7.7.87"/>
    </reaction>
</comment>
<feature type="domain" description="YrdC-like" evidence="12">
    <location>
        <begin position="1"/>
        <end position="178"/>
    </location>
</feature>
<proteinExistence type="inferred from homology"/>
<dbReference type="PROSITE" id="PS51163">
    <property type="entry name" value="YRDC"/>
    <property type="match status" value="1"/>
</dbReference>
<evidence type="ECO:0000259" key="12">
    <source>
        <dbReference type="PROSITE" id="PS51163"/>
    </source>
</evidence>
<dbReference type="PATRIC" id="fig|203274.3.peg.50"/>
<reference evidence="14 16" key="1">
    <citation type="submission" date="2014-04" db="EMBL/GenBank/DDBJ databases">
        <title>Genome study of Napier grass stunt phytoplasma.</title>
        <authorList>
            <person name="Kawicha P."/>
            <person name="Dickinson M."/>
            <person name="Hodgetts J."/>
        </authorList>
    </citation>
    <scope>NUCLEOTIDE SEQUENCE [LARGE SCALE GENOMIC DNA]</scope>
    <source>
        <strain evidence="14 16">NGS-S10</strain>
    </source>
</reference>
<dbReference type="GO" id="GO:0006450">
    <property type="term" value="P:regulation of translational fidelity"/>
    <property type="evidence" value="ECO:0007669"/>
    <property type="project" value="TreeGrafter"/>
</dbReference>
<evidence type="ECO:0000256" key="11">
    <source>
        <dbReference type="ARBA" id="ARBA00048366"/>
    </source>
</evidence>
<dbReference type="NCBIfam" id="TIGR00057">
    <property type="entry name" value="L-threonylcarbamoyladenylate synthase"/>
    <property type="match status" value="1"/>
</dbReference>
<accession>A0A139JR99</accession>
<evidence type="ECO:0000313" key="15">
    <source>
        <dbReference type="Proteomes" id="UP000070069"/>
    </source>
</evidence>
<dbReference type="GO" id="GO:0000049">
    <property type="term" value="F:tRNA binding"/>
    <property type="evidence" value="ECO:0007669"/>
    <property type="project" value="TreeGrafter"/>
</dbReference>
<keyword evidence="16" id="KW-1185">Reference proteome</keyword>
<evidence type="ECO:0000256" key="5">
    <source>
        <dbReference type="ARBA" id="ARBA00022679"/>
    </source>
</evidence>
<evidence type="ECO:0000256" key="2">
    <source>
        <dbReference type="ARBA" id="ARBA00007663"/>
    </source>
</evidence>
<keyword evidence="5" id="KW-0808">Transferase</keyword>
<comment type="similarity">
    <text evidence="2">Belongs to the SUA5 family.</text>
</comment>
<keyword evidence="4" id="KW-0963">Cytoplasm</keyword>
<gene>
    <name evidence="13" type="ORF">AXA84_0051</name>
    <name evidence="14" type="ORF">DH96_00285</name>
</gene>
<dbReference type="GO" id="GO:0061710">
    <property type="term" value="F:L-threonylcarbamoyladenylate synthase"/>
    <property type="evidence" value="ECO:0007669"/>
    <property type="project" value="UniProtKB-EC"/>
</dbReference>
<dbReference type="EC" id="2.7.7.87" evidence="3"/>
<evidence type="ECO:0000313" key="14">
    <source>
        <dbReference type="EMBL" id="RAM57989.1"/>
    </source>
</evidence>
<dbReference type="GO" id="GO:0005524">
    <property type="term" value="F:ATP binding"/>
    <property type="evidence" value="ECO:0007669"/>
    <property type="project" value="UniProtKB-KW"/>
</dbReference>
<evidence type="ECO:0000256" key="9">
    <source>
        <dbReference type="ARBA" id="ARBA00022840"/>
    </source>
</evidence>
<evidence type="ECO:0000256" key="4">
    <source>
        <dbReference type="ARBA" id="ARBA00022490"/>
    </source>
</evidence>
<dbReference type="RefSeq" id="WP_066539813.1">
    <property type="nucleotide sequence ID" value="NZ_JHUK01000001.1"/>
</dbReference>
<dbReference type="PANTHER" id="PTHR17490">
    <property type="entry name" value="SUA5"/>
    <property type="match status" value="1"/>
</dbReference>
<reference evidence="13 15" key="2">
    <citation type="submission" date="2016-02" db="EMBL/GenBank/DDBJ databases">
        <title>A draft genome sequence of Candidatus Phytoplasma oryzae strain Mbita1, the causative agent of Napier Grass stunt disease in Kenya.</title>
        <authorList>
            <person name="Fischer A."/>
            <person name="Santa-Cruz I."/>
            <person name="Wambua L."/>
            <person name="Olds C."/>
            <person name="Midega C."/>
            <person name="Dickinson M."/>
            <person name="Kawicha P."/>
            <person name="Khan Z."/>
            <person name="Masiga D."/>
            <person name="Jores J."/>
            <person name="Bernd S."/>
        </authorList>
    </citation>
    <scope>NUCLEOTIDE SEQUENCE [LARGE SCALE GENOMIC DNA]</scope>
    <source>
        <strain evidence="13">Mbita1</strain>
    </source>
</reference>
<keyword evidence="8" id="KW-0547">Nucleotide-binding</keyword>